<gene>
    <name evidence="1" type="ORF">HZU75_08370</name>
</gene>
<dbReference type="EMBL" id="CP058952">
    <property type="protein sequence ID" value="QLI81541.1"/>
    <property type="molecule type" value="Genomic_DNA"/>
</dbReference>
<protein>
    <submittedName>
        <fullName evidence="1">Uncharacterized protein</fullName>
    </submittedName>
</protein>
<organism evidence="1 2">
    <name type="scientific">Chitinibacter fontanus</name>
    <dbReference type="NCBI Taxonomy" id="1737446"/>
    <lineage>
        <taxon>Bacteria</taxon>
        <taxon>Pseudomonadati</taxon>
        <taxon>Pseudomonadota</taxon>
        <taxon>Betaproteobacteria</taxon>
        <taxon>Neisseriales</taxon>
        <taxon>Chitinibacteraceae</taxon>
        <taxon>Chitinibacter</taxon>
    </lineage>
</organism>
<dbReference type="RefSeq" id="WP_180308666.1">
    <property type="nucleotide sequence ID" value="NZ_CP058952.1"/>
</dbReference>
<accession>A0A7D5Z3C4</accession>
<dbReference type="AlphaFoldDB" id="A0A7D5Z3C4"/>
<evidence type="ECO:0000313" key="2">
    <source>
        <dbReference type="Proteomes" id="UP000510822"/>
    </source>
</evidence>
<evidence type="ECO:0000313" key="1">
    <source>
        <dbReference type="EMBL" id="QLI81541.1"/>
    </source>
</evidence>
<dbReference type="KEGG" id="cfon:HZU75_08370"/>
<dbReference type="Proteomes" id="UP000510822">
    <property type="component" value="Chromosome"/>
</dbReference>
<keyword evidence="2" id="KW-1185">Reference proteome</keyword>
<proteinExistence type="predicted"/>
<reference evidence="1 2" key="1">
    <citation type="journal article" date="2016" name="Int. J. Syst. Evol. Microbiol.">
        <title>Chitinibacter fontanus sp. nov., isolated from a spring.</title>
        <authorList>
            <person name="Sheu S.Y."/>
            <person name="Li Y.S."/>
            <person name="Young C.C."/>
            <person name="Chen W.M."/>
        </authorList>
    </citation>
    <scope>NUCLEOTIDE SEQUENCE [LARGE SCALE GENOMIC DNA]</scope>
    <source>
        <strain evidence="1 2">STM-7</strain>
    </source>
</reference>
<sequence length="206" mass="23331">MSFNYANAIYQELLSVYPDAMQSISTISKNTSDDREFILSDEIAFNFDIITNQAPAHPNCKEKTPDALFCKDDILYFVEFKEAKADKHDIRLKIHEAVIALYHFASNRGIIDKENFIKLKIRYAIIMRSPITKGTPHPSILNTLELTSTHFNLKNMEGFLIEKTKVAFVGASILDLLSNISSGTIKSIQLKSPDQTTVEQFILNPQ</sequence>
<name>A0A7D5Z3C4_9NEIS</name>